<protein>
    <submittedName>
        <fullName evidence="2">Uncharacterized protein</fullName>
    </submittedName>
</protein>
<proteinExistence type="predicted"/>
<organism evidence="2 3">
    <name type="scientific">Pseudomonas phage 10P302A</name>
    <dbReference type="NCBI Taxonomy" id="3038233"/>
    <lineage>
        <taxon>Viruses</taxon>
        <taxon>Duplodnaviria</taxon>
        <taxon>Heunggongvirae</taxon>
        <taxon>Uroviricota</taxon>
        <taxon>Caudoviricetes</taxon>
        <taxon>Autographivirales</taxon>
        <taxon>Autotranscriptaviridae</taxon>
        <taxon>Studiervirinae</taxon>
        <taxon>Cankvirus</taxon>
        <taxon>Cankvirus cv10P302A</taxon>
    </lineage>
</organism>
<dbReference type="EMBL" id="OQ622093">
    <property type="protein sequence ID" value="WGH28261.1"/>
    <property type="molecule type" value="Genomic_DNA"/>
</dbReference>
<sequence>MSVRTKQLQAELDDLDERIKLAINAHEAAKSAFGRLEVSPAHFMWGKLRDEIDRTLIHQRVLQAHWHRTKAALLEALNADKE</sequence>
<keyword evidence="1" id="KW-0175">Coiled coil</keyword>
<reference evidence="2" key="1">
    <citation type="submission" date="2023-03" db="EMBL/GenBank/DDBJ databases">
        <authorList>
            <person name="Chen D."/>
        </authorList>
    </citation>
    <scope>NUCLEOTIDE SEQUENCE</scope>
</reference>
<accession>A0AAF0GJ42</accession>
<gene>
    <name evidence="2" type="ORF">10P302A_gene0001</name>
</gene>
<evidence type="ECO:0000256" key="1">
    <source>
        <dbReference type="SAM" id="Coils"/>
    </source>
</evidence>
<evidence type="ECO:0000313" key="2">
    <source>
        <dbReference type="EMBL" id="WGH28261.1"/>
    </source>
</evidence>
<keyword evidence="3" id="KW-1185">Reference proteome</keyword>
<name>A0AAF0GJ42_9CAUD</name>
<feature type="coiled-coil region" evidence="1">
    <location>
        <begin position="5"/>
        <end position="32"/>
    </location>
</feature>
<dbReference type="Proteomes" id="UP001240123">
    <property type="component" value="Segment"/>
</dbReference>
<evidence type="ECO:0000313" key="3">
    <source>
        <dbReference type="Proteomes" id="UP001240123"/>
    </source>
</evidence>